<proteinExistence type="inferred from homology"/>
<evidence type="ECO:0000256" key="1">
    <source>
        <dbReference type="ARBA" id="ARBA00004173"/>
    </source>
</evidence>
<dbReference type="GO" id="GO:0005739">
    <property type="term" value="C:mitochondrion"/>
    <property type="evidence" value="ECO:0007669"/>
    <property type="project" value="UniProtKB-SubCell"/>
</dbReference>
<evidence type="ECO:0000256" key="6">
    <source>
        <dbReference type="ARBA" id="ARBA00031849"/>
    </source>
</evidence>
<gene>
    <name evidence="7" type="ORF">I7I51_01555</name>
</gene>
<evidence type="ECO:0000256" key="3">
    <source>
        <dbReference type="ARBA" id="ARBA00016197"/>
    </source>
</evidence>
<evidence type="ECO:0000256" key="5">
    <source>
        <dbReference type="ARBA" id="ARBA00023128"/>
    </source>
</evidence>
<dbReference type="VEuPathDB" id="FungiDB:I7I51_01555"/>
<organism evidence="7 8">
    <name type="scientific">Ajellomyces capsulatus</name>
    <name type="common">Darling's disease fungus</name>
    <name type="synonym">Histoplasma capsulatum</name>
    <dbReference type="NCBI Taxonomy" id="5037"/>
    <lineage>
        <taxon>Eukaryota</taxon>
        <taxon>Fungi</taxon>
        <taxon>Dikarya</taxon>
        <taxon>Ascomycota</taxon>
        <taxon>Pezizomycotina</taxon>
        <taxon>Eurotiomycetes</taxon>
        <taxon>Eurotiomycetidae</taxon>
        <taxon>Onygenales</taxon>
        <taxon>Ajellomycetaceae</taxon>
        <taxon>Histoplasma</taxon>
    </lineage>
</organism>
<dbReference type="InterPro" id="IPR051035">
    <property type="entry name" value="Mito_inheritance_9"/>
</dbReference>
<dbReference type="OrthoDB" id="2906425at2759"/>
<comment type="similarity">
    <text evidence="2">Belongs to the AIM9 family.</text>
</comment>
<dbReference type="AlphaFoldDB" id="A0A8A1MK68"/>
<keyword evidence="7" id="KW-0808">Transferase</keyword>
<accession>A0A8A1MK68</accession>
<evidence type="ECO:0000256" key="4">
    <source>
        <dbReference type="ARBA" id="ARBA00022946"/>
    </source>
</evidence>
<dbReference type="SUPFAM" id="SSF56112">
    <property type="entry name" value="Protein kinase-like (PK-like)"/>
    <property type="match status" value="1"/>
</dbReference>
<name>A0A8A1MK68_AJECA</name>
<protein>
    <recommendedName>
        <fullName evidence="3">Altered inheritance of mitochondria protein 9, mitochondrial</fullName>
    </recommendedName>
    <alternativeName>
        <fullName evidence="6">Found in mitochondrial proteome protein 29</fullName>
    </alternativeName>
</protein>
<keyword evidence="4" id="KW-0809">Transit peptide</keyword>
<dbReference type="GO" id="GO:0016740">
    <property type="term" value="F:transferase activity"/>
    <property type="evidence" value="ECO:0007669"/>
    <property type="project" value="UniProtKB-KW"/>
</dbReference>
<reference evidence="7" key="1">
    <citation type="submission" date="2021-01" db="EMBL/GenBank/DDBJ databases">
        <title>Chromosome-level genome assembly of a human fungal pathogen reveals clustering of transcriptionally co-regulated genes.</title>
        <authorList>
            <person name="Voorhies M."/>
            <person name="Cohen S."/>
            <person name="Shea T.P."/>
            <person name="Petrus S."/>
            <person name="Munoz J.F."/>
            <person name="Poplawski S."/>
            <person name="Goldman W.E."/>
            <person name="Michael T."/>
            <person name="Cuomo C.A."/>
            <person name="Sil A."/>
            <person name="Beyhan S."/>
        </authorList>
    </citation>
    <scope>NUCLEOTIDE SEQUENCE</scope>
    <source>
        <strain evidence="7">WU24</strain>
    </source>
</reference>
<evidence type="ECO:0000313" key="7">
    <source>
        <dbReference type="EMBL" id="QSS64487.1"/>
    </source>
</evidence>
<comment type="subcellular location">
    <subcellularLocation>
        <location evidence="1">Mitochondrion</location>
    </subcellularLocation>
</comment>
<dbReference type="Proteomes" id="UP000663671">
    <property type="component" value="Chromosome 1"/>
</dbReference>
<dbReference type="EMBL" id="CP069114">
    <property type="protein sequence ID" value="QSS64487.1"/>
    <property type="molecule type" value="Genomic_DNA"/>
</dbReference>
<evidence type="ECO:0000313" key="8">
    <source>
        <dbReference type="Proteomes" id="UP000663671"/>
    </source>
</evidence>
<dbReference type="Gene3D" id="3.90.1200.10">
    <property type="match status" value="1"/>
</dbReference>
<evidence type="ECO:0000256" key="2">
    <source>
        <dbReference type="ARBA" id="ARBA00005543"/>
    </source>
</evidence>
<keyword evidence="5" id="KW-0496">Mitochondrion</keyword>
<dbReference type="InterPro" id="IPR011009">
    <property type="entry name" value="Kinase-like_dom_sf"/>
</dbReference>
<dbReference type="PANTHER" id="PTHR36091">
    <property type="entry name" value="ALTERED INHERITANCE OF MITOCHONDRIA PROTEIN 9, MITOCHONDRIAL"/>
    <property type="match status" value="1"/>
</dbReference>
<sequence>MAEGRGFGMYIVNPRNTRVCCIAFNPPGMTPLTGNSTSLPRLATASDTVARGAPDFHVGYSSGYSRNRLRGRERCSVRLWVGGQIACSMQAALDGKLITVDKLFDYTNGNFLVNKNFQFERRYVKFDLDALCDVAAAAGVEASPIKAVEKMEGERKRDGNYCKNPVSQLWTSSVHYRIRGSCLEIRNCLAFHIVHQLKLPLVVIQHTKVPVPEVYAWSSDPTNPVGVEYIIIGRAPGVPIFKIWGEMSQPRKLELIKQLNKFEHELSLIQLPAYCSLYLRAFSRDIPGYKLLGSDAGPSTSNFVGRSGDRSFIMDGCQEWDGSKLDPGPCEYILIVSLREMLRISGGSSPHPGTFYQGSSLEQTNLLKSIIRLLKLLDSHPILAQSAKPVIWHTDLHMGNIYVSPDEPSQILSLIDWQSVSMLPLFLQTRWPIFLEPPQDYARGLDFKSRSFLTISSGWTGEAYEVSNYLENRSAYTAMSLPRVFRELFKRCSGISEVGVIPLRACLIEIFTNWYELGFPGHCPYSFSQEEIDEHDSQFREYEDWHKVHELARKCLDTDEDGWIPADMDITEKRQQSQEQLNMFINQMAAEKSLEEARRMWPLVENCHFTKKSH</sequence>
<dbReference type="PANTHER" id="PTHR36091:SF1">
    <property type="entry name" value="ALTERED INHERITANCE OF MITOCHONDRIA PROTEIN 9, MITOCHONDRIAL"/>
    <property type="match status" value="1"/>
</dbReference>